<dbReference type="RefSeq" id="WP_174497584.1">
    <property type="nucleotide sequence ID" value="NZ_CADDWK010000016.1"/>
</dbReference>
<organism evidence="3 4">
    <name type="scientific">Salirhabdus euzebyi</name>
    <dbReference type="NCBI Taxonomy" id="394506"/>
    <lineage>
        <taxon>Bacteria</taxon>
        <taxon>Bacillati</taxon>
        <taxon>Bacillota</taxon>
        <taxon>Bacilli</taxon>
        <taxon>Bacillales</taxon>
        <taxon>Bacillaceae</taxon>
        <taxon>Salirhabdus</taxon>
    </lineage>
</organism>
<comment type="caution">
    <text evidence="3">The sequence shown here is derived from an EMBL/GenBank/DDBJ whole genome shotgun (WGS) entry which is preliminary data.</text>
</comment>
<feature type="transmembrane region" description="Helical" evidence="1">
    <location>
        <begin position="13"/>
        <end position="35"/>
    </location>
</feature>
<evidence type="ECO:0000256" key="1">
    <source>
        <dbReference type="SAM" id="Phobius"/>
    </source>
</evidence>
<evidence type="ECO:0000313" key="3">
    <source>
        <dbReference type="EMBL" id="MBB6455112.1"/>
    </source>
</evidence>
<gene>
    <name evidence="3" type="ORF">HNQ94_003607</name>
</gene>
<evidence type="ECO:0000313" key="4">
    <source>
        <dbReference type="Proteomes" id="UP000581688"/>
    </source>
</evidence>
<accession>A0A841QA65</accession>
<keyword evidence="1" id="KW-0472">Membrane</keyword>
<name>A0A841QA65_9BACI</name>
<keyword evidence="1" id="KW-0812">Transmembrane</keyword>
<sequence>MRKDEKGQSLVEFALLLPIILLLLVGIIDFGRVLYSYSHLHMATQETVRLGGLGSTDEEMTTFAQNYIHIGDPDNLTVSISPSDTERDSGEYVTVHLTYPVELHTPFLSSILPSPVMIKTDSTIRVE</sequence>
<dbReference type="Proteomes" id="UP000581688">
    <property type="component" value="Unassembled WGS sequence"/>
</dbReference>
<evidence type="ECO:0000259" key="2">
    <source>
        <dbReference type="Pfam" id="PF07811"/>
    </source>
</evidence>
<dbReference type="Pfam" id="PF07811">
    <property type="entry name" value="TadE"/>
    <property type="match status" value="1"/>
</dbReference>
<dbReference type="EMBL" id="JACHGH010000015">
    <property type="protein sequence ID" value="MBB6455112.1"/>
    <property type="molecule type" value="Genomic_DNA"/>
</dbReference>
<protein>
    <submittedName>
        <fullName evidence="3">Flp pilus assembly protein TadG</fullName>
    </submittedName>
</protein>
<keyword evidence="1" id="KW-1133">Transmembrane helix</keyword>
<feature type="domain" description="TadE-like" evidence="2">
    <location>
        <begin position="7"/>
        <end position="49"/>
    </location>
</feature>
<proteinExistence type="predicted"/>
<reference evidence="3 4" key="1">
    <citation type="submission" date="2020-08" db="EMBL/GenBank/DDBJ databases">
        <title>Genomic Encyclopedia of Type Strains, Phase IV (KMG-IV): sequencing the most valuable type-strain genomes for metagenomic binning, comparative biology and taxonomic classification.</title>
        <authorList>
            <person name="Goeker M."/>
        </authorList>
    </citation>
    <scope>NUCLEOTIDE SEQUENCE [LARGE SCALE GENOMIC DNA]</scope>
    <source>
        <strain evidence="3 4">DSM 19612</strain>
    </source>
</reference>
<dbReference type="AlphaFoldDB" id="A0A841QA65"/>
<dbReference type="InterPro" id="IPR012495">
    <property type="entry name" value="TadE-like_dom"/>
</dbReference>
<keyword evidence="4" id="KW-1185">Reference proteome</keyword>